<organism evidence="8 9">
    <name type="scientific">Hassallia byssoidea VB512170</name>
    <dbReference type="NCBI Taxonomy" id="1304833"/>
    <lineage>
        <taxon>Bacteria</taxon>
        <taxon>Bacillati</taxon>
        <taxon>Cyanobacteriota</taxon>
        <taxon>Cyanophyceae</taxon>
        <taxon>Nostocales</taxon>
        <taxon>Tolypothrichaceae</taxon>
        <taxon>Hassallia</taxon>
    </lineage>
</organism>
<name>A0A846HAD1_9CYAN</name>
<dbReference type="SUPFAM" id="SSF54786">
    <property type="entry name" value="YcfA/nrd intein domain"/>
    <property type="match status" value="1"/>
</dbReference>
<dbReference type="PANTHER" id="PTHR34873:SF3">
    <property type="entry name" value="ADDICTION MODULE TOXIN, HICA FAMILY"/>
    <property type="match status" value="1"/>
</dbReference>
<dbReference type="InterPro" id="IPR012933">
    <property type="entry name" value="HicA_mRNA_interferase"/>
</dbReference>
<evidence type="ECO:0000256" key="3">
    <source>
        <dbReference type="ARBA" id="ARBA00022722"/>
    </source>
</evidence>
<evidence type="ECO:0000256" key="7">
    <source>
        <dbReference type="ARBA" id="ARBA00023016"/>
    </source>
</evidence>
<dbReference type="Gene3D" id="3.30.920.30">
    <property type="entry name" value="Hypothetical protein"/>
    <property type="match status" value="1"/>
</dbReference>
<dbReference type="GO" id="GO:0004519">
    <property type="term" value="F:endonuclease activity"/>
    <property type="evidence" value="ECO:0007669"/>
    <property type="project" value="UniProtKB-KW"/>
</dbReference>
<evidence type="ECO:0000256" key="2">
    <source>
        <dbReference type="ARBA" id="ARBA00022649"/>
    </source>
</evidence>
<comment type="similarity">
    <text evidence="1">Belongs to the HicA mRNA interferase family.</text>
</comment>
<keyword evidence="5" id="KW-0378">Hydrolase</keyword>
<dbReference type="GO" id="GO:0003729">
    <property type="term" value="F:mRNA binding"/>
    <property type="evidence" value="ECO:0007669"/>
    <property type="project" value="InterPro"/>
</dbReference>
<dbReference type="InterPro" id="IPR038570">
    <property type="entry name" value="HicA_sf"/>
</dbReference>
<reference evidence="8 9" key="1">
    <citation type="journal article" date="2015" name="Genome Announc.">
        <title>Draft Genome Sequence of Cyanobacterium Hassallia byssoidea Strain VB512170, Isolated from Monuments in India.</title>
        <authorList>
            <person name="Singh D."/>
            <person name="Chandrababunaidu M.M."/>
            <person name="Panda A."/>
            <person name="Sen D."/>
            <person name="Bhattacharyya S."/>
            <person name="Adhikary S.P."/>
            <person name="Tripathy S."/>
        </authorList>
    </citation>
    <scope>NUCLEOTIDE SEQUENCE [LARGE SCALE GENOMIC DNA]</scope>
    <source>
        <strain evidence="8 9">VB512170</strain>
    </source>
</reference>
<keyword evidence="2" id="KW-1277">Toxin-antitoxin system</keyword>
<sequence>MPKLPRIKASEVIRVLEHLGFVQVRQRGSHVILKKQLVEEGEDVKVIEVGCVVPLHRKTVAVGTLKSILNQAGVSVEEFLENL</sequence>
<keyword evidence="7" id="KW-0346">Stress response</keyword>
<dbReference type="RefSeq" id="WP_039739378.1">
    <property type="nucleotide sequence ID" value="NZ_JTCM02000030.1"/>
</dbReference>
<keyword evidence="4" id="KW-0255">Endonuclease</keyword>
<evidence type="ECO:0000256" key="5">
    <source>
        <dbReference type="ARBA" id="ARBA00022801"/>
    </source>
</evidence>
<evidence type="ECO:0000256" key="1">
    <source>
        <dbReference type="ARBA" id="ARBA00006620"/>
    </source>
</evidence>
<dbReference type="GO" id="GO:0016787">
    <property type="term" value="F:hydrolase activity"/>
    <property type="evidence" value="ECO:0007669"/>
    <property type="project" value="UniProtKB-KW"/>
</dbReference>
<proteinExistence type="inferred from homology"/>
<keyword evidence="9" id="KW-1185">Reference proteome</keyword>
<protein>
    <submittedName>
        <fullName evidence="8">Addiction module toxin, HicA family</fullName>
    </submittedName>
</protein>
<gene>
    <name evidence="8" type="ORF">PI95_015420</name>
</gene>
<accession>A0A846HAD1</accession>
<evidence type="ECO:0000313" key="9">
    <source>
        <dbReference type="Proteomes" id="UP000031549"/>
    </source>
</evidence>
<keyword evidence="3" id="KW-0540">Nuclease</keyword>
<dbReference type="Proteomes" id="UP000031549">
    <property type="component" value="Unassembled WGS sequence"/>
</dbReference>
<dbReference type="EMBL" id="JTCM02000030">
    <property type="protein sequence ID" value="NEU73908.1"/>
    <property type="molecule type" value="Genomic_DNA"/>
</dbReference>
<evidence type="ECO:0000313" key="8">
    <source>
        <dbReference type="EMBL" id="NEU73908.1"/>
    </source>
</evidence>
<dbReference type="PANTHER" id="PTHR34873">
    <property type="entry name" value="SSR1766 PROTEIN"/>
    <property type="match status" value="1"/>
</dbReference>
<comment type="caution">
    <text evidence="8">The sequence shown here is derived from an EMBL/GenBank/DDBJ whole genome shotgun (WGS) entry which is preliminary data.</text>
</comment>
<keyword evidence="6" id="KW-0694">RNA-binding</keyword>
<dbReference type="AlphaFoldDB" id="A0A846HAD1"/>
<dbReference type="Pfam" id="PF07927">
    <property type="entry name" value="HicA_toxin"/>
    <property type="match status" value="1"/>
</dbReference>
<evidence type="ECO:0000256" key="4">
    <source>
        <dbReference type="ARBA" id="ARBA00022759"/>
    </source>
</evidence>
<evidence type="ECO:0000256" key="6">
    <source>
        <dbReference type="ARBA" id="ARBA00022884"/>
    </source>
</evidence>